<dbReference type="GO" id="GO:0016491">
    <property type="term" value="F:oxidoreductase activity"/>
    <property type="evidence" value="ECO:0007669"/>
    <property type="project" value="UniProtKB-KW"/>
</dbReference>
<dbReference type="AlphaFoldDB" id="A9KKV1"/>
<feature type="domain" description="GFO/IDH/MocA-like oxidoreductase" evidence="3">
    <location>
        <begin position="133"/>
        <end position="249"/>
    </location>
</feature>
<dbReference type="OrthoDB" id="9783105at2"/>
<dbReference type="GO" id="GO:0000166">
    <property type="term" value="F:nucleotide binding"/>
    <property type="evidence" value="ECO:0007669"/>
    <property type="project" value="InterPro"/>
</dbReference>
<evidence type="ECO:0000259" key="2">
    <source>
        <dbReference type="Pfam" id="PF01408"/>
    </source>
</evidence>
<evidence type="ECO:0000259" key="3">
    <source>
        <dbReference type="Pfam" id="PF22725"/>
    </source>
</evidence>
<accession>A9KKV1</accession>
<feature type="domain" description="Gfo/Idh/MocA-like oxidoreductase N-terminal" evidence="2">
    <location>
        <begin position="5"/>
        <end position="124"/>
    </location>
</feature>
<dbReference type="PANTHER" id="PTHR43818:SF11">
    <property type="entry name" value="BCDNA.GH03377"/>
    <property type="match status" value="1"/>
</dbReference>
<dbReference type="InterPro" id="IPR050463">
    <property type="entry name" value="Gfo/Idh/MocA_oxidrdct_glycsds"/>
</dbReference>
<dbReference type="InterPro" id="IPR000683">
    <property type="entry name" value="Gfo/Idh/MocA-like_OxRdtase_N"/>
</dbReference>
<dbReference type="Gene3D" id="3.30.360.10">
    <property type="entry name" value="Dihydrodipicolinate Reductase, domain 2"/>
    <property type="match status" value="1"/>
</dbReference>
<dbReference type="PANTHER" id="PTHR43818">
    <property type="entry name" value="BCDNA.GH03377"/>
    <property type="match status" value="1"/>
</dbReference>
<organism evidence="4 5">
    <name type="scientific">Lachnoclostridium phytofermentans (strain ATCC 700394 / DSM 18823 / ISDg)</name>
    <name type="common">Clostridium phytofermentans</name>
    <dbReference type="NCBI Taxonomy" id="357809"/>
    <lineage>
        <taxon>Bacteria</taxon>
        <taxon>Bacillati</taxon>
        <taxon>Bacillota</taxon>
        <taxon>Clostridia</taxon>
        <taxon>Lachnospirales</taxon>
        <taxon>Lachnospiraceae</taxon>
    </lineage>
</organism>
<evidence type="ECO:0000256" key="1">
    <source>
        <dbReference type="ARBA" id="ARBA00023002"/>
    </source>
</evidence>
<dbReference type="InterPro" id="IPR036291">
    <property type="entry name" value="NAD(P)-bd_dom_sf"/>
</dbReference>
<dbReference type="Pfam" id="PF22725">
    <property type="entry name" value="GFO_IDH_MocA_C3"/>
    <property type="match status" value="1"/>
</dbReference>
<dbReference type="KEGG" id="cpy:Cphy_2322"/>
<dbReference type="STRING" id="357809.Cphy_2322"/>
<keyword evidence="1" id="KW-0560">Oxidoreductase</keyword>
<evidence type="ECO:0000313" key="4">
    <source>
        <dbReference type="EMBL" id="ABX42683.1"/>
    </source>
</evidence>
<protein>
    <submittedName>
        <fullName evidence="4">Oxidoreductase domain protein</fullName>
    </submittedName>
</protein>
<name>A9KKV1_LACP7</name>
<dbReference type="EMBL" id="CP000885">
    <property type="protein sequence ID" value="ABX42683.1"/>
    <property type="molecule type" value="Genomic_DNA"/>
</dbReference>
<dbReference type="Pfam" id="PF01408">
    <property type="entry name" value="GFO_IDH_MocA"/>
    <property type="match status" value="1"/>
</dbReference>
<proteinExistence type="predicted"/>
<dbReference type="RefSeq" id="WP_012200337.1">
    <property type="nucleotide sequence ID" value="NC_010001.1"/>
</dbReference>
<dbReference type="HOGENOM" id="CLU_023194_1_3_9"/>
<dbReference type="SUPFAM" id="SSF51735">
    <property type="entry name" value="NAD(P)-binding Rossmann-fold domains"/>
    <property type="match status" value="1"/>
</dbReference>
<evidence type="ECO:0000313" key="5">
    <source>
        <dbReference type="Proteomes" id="UP000000370"/>
    </source>
</evidence>
<dbReference type="Gene3D" id="3.40.50.720">
    <property type="entry name" value="NAD(P)-binding Rossmann-like Domain"/>
    <property type="match status" value="1"/>
</dbReference>
<keyword evidence="5" id="KW-1185">Reference proteome</keyword>
<sequence length="320" mass="36415">MKTITWGMIGCGDVTEVKNGPGLYLAENSKLKGITNRTKSKAVDWVNRHQQGIVYESVEEMLKDEEIDIVYIAVTPDKHLEYAIQCAKAGKHCLIEKPLALAYDEGVAIREAFREAGKKAYVAFYRRNLNRFIKINEIVKSGKIGKVSQFHIHRYVNPLTDFGAWRAKPEISGGNVFTETDIHILDYMDELFGEVKYFQFMKNSLNGNDFDSLVVNFQYENNIRGTGNWLYNAEVTRDVVEIIGEKGIVSFDFFHNDTPILLETKEGREEILLDDSIHVGLAMEQAIVNELNGIGEFHGNIDNALRTLKITDIIYHSETR</sequence>
<gene>
    <name evidence="4" type="ordered locus">Cphy_2322</name>
</gene>
<dbReference type="SUPFAM" id="SSF55347">
    <property type="entry name" value="Glyceraldehyde-3-phosphate dehydrogenase-like, C-terminal domain"/>
    <property type="match status" value="1"/>
</dbReference>
<dbReference type="eggNOG" id="COG0673">
    <property type="taxonomic scope" value="Bacteria"/>
</dbReference>
<dbReference type="InterPro" id="IPR055170">
    <property type="entry name" value="GFO_IDH_MocA-like_dom"/>
</dbReference>
<dbReference type="Proteomes" id="UP000000370">
    <property type="component" value="Chromosome"/>
</dbReference>
<reference evidence="5" key="1">
    <citation type="submission" date="2007-11" db="EMBL/GenBank/DDBJ databases">
        <title>Complete genome sequence of Clostridium phytofermentans ISDg.</title>
        <authorList>
            <person name="Leschine S.B."/>
            <person name="Warnick T.A."/>
            <person name="Blanchard J.L."/>
            <person name="Schnell D.J."/>
            <person name="Petit E.L."/>
            <person name="LaTouf W.G."/>
            <person name="Copeland A."/>
            <person name="Lucas S."/>
            <person name="Lapidus A."/>
            <person name="Barry K."/>
            <person name="Glavina del Rio T."/>
            <person name="Dalin E."/>
            <person name="Tice H."/>
            <person name="Pitluck S."/>
            <person name="Kiss H."/>
            <person name="Brettin T."/>
            <person name="Bruce D."/>
            <person name="Detter J.C."/>
            <person name="Han C."/>
            <person name="Kuske C."/>
            <person name="Schmutz J."/>
            <person name="Larimer F."/>
            <person name="Land M."/>
            <person name="Hauser L."/>
            <person name="Kyrpides N."/>
            <person name="Kim E.A."/>
            <person name="Richardson P."/>
        </authorList>
    </citation>
    <scope>NUCLEOTIDE SEQUENCE [LARGE SCALE GENOMIC DNA]</scope>
    <source>
        <strain evidence="5">ATCC 700394 / DSM 18823 / ISDg</strain>
    </source>
</reference>